<dbReference type="AlphaFoldDB" id="A0A9P0BD15"/>
<name>A0A9P0BD15_BRAAE</name>
<dbReference type="PANTHER" id="PTHR21505">
    <property type="entry name" value="MADF DOMAIN-CONTAINING PROTEIN-RELATED"/>
    <property type="match status" value="1"/>
</dbReference>
<evidence type="ECO:0000313" key="4">
    <source>
        <dbReference type="Proteomes" id="UP001154078"/>
    </source>
</evidence>
<dbReference type="EMBL" id="OV121137">
    <property type="protein sequence ID" value="CAH0559439.1"/>
    <property type="molecule type" value="Genomic_DNA"/>
</dbReference>
<evidence type="ECO:0000256" key="1">
    <source>
        <dbReference type="SAM" id="MobiDB-lite"/>
    </source>
</evidence>
<sequence length="318" mass="36997">MEWNVEQTCKLIELYRQNSELWDTFSPLYKNKQKKHDAWNKIGKALNLGKDEVEKKMRCLIGQFQREQKKTKSGTGTGADEAYQSKWFAFKMLTFLQDKNKPRETIEAGIEKNNNELLENKRQEEAYSVLQSLKKNANQRDEYDIYGELIAKRIRKLDENIRDQVMHEIDNVIFKAKPENQKLIFFPQLNNYRNYLHQPNSSFVEMSGTQLPKTSLLPYSDTQSSQQPFPSHVMESQYSSASSLCSPRPCSQMSSYSENDFSHSTSSYGENNLLSNLSPIPPNSQPIMSYQNKTQKKSDQTTCSSVREYVRDFNLEDL</sequence>
<feature type="region of interest" description="Disordered" evidence="1">
    <location>
        <begin position="255"/>
        <end position="303"/>
    </location>
</feature>
<proteinExistence type="predicted"/>
<dbReference type="PROSITE" id="PS51029">
    <property type="entry name" value="MADF"/>
    <property type="match status" value="1"/>
</dbReference>
<evidence type="ECO:0000313" key="3">
    <source>
        <dbReference type="EMBL" id="CAH0559439.1"/>
    </source>
</evidence>
<dbReference type="Pfam" id="PF10545">
    <property type="entry name" value="MADF_DNA_bdg"/>
    <property type="match status" value="1"/>
</dbReference>
<reference evidence="3" key="1">
    <citation type="submission" date="2021-12" db="EMBL/GenBank/DDBJ databases">
        <authorList>
            <person name="King R."/>
        </authorList>
    </citation>
    <scope>NUCLEOTIDE SEQUENCE</scope>
</reference>
<organism evidence="3 4">
    <name type="scientific">Brassicogethes aeneus</name>
    <name type="common">Rape pollen beetle</name>
    <name type="synonym">Meligethes aeneus</name>
    <dbReference type="NCBI Taxonomy" id="1431903"/>
    <lineage>
        <taxon>Eukaryota</taxon>
        <taxon>Metazoa</taxon>
        <taxon>Ecdysozoa</taxon>
        <taxon>Arthropoda</taxon>
        <taxon>Hexapoda</taxon>
        <taxon>Insecta</taxon>
        <taxon>Pterygota</taxon>
        <taxon>Neoptera</taxon>
        <taxon>Endopterygota</taxon>
        <taxon>Coleoptera</taxon>
        <taxon>Polyphaga</taxon>
        <taxon>Cucujiformia</taxon>
        <taxon>Nitidulidae</taxon>
        <taxon>Meligethinae</taxon>
        <taxon>Brassicogethes</taxon>
    </lineage>
</organism>
<evidence type="ECO:0000259" key="2">
    <source>
        <dbReference type="PROSITE" id="PS51029"/>
    </source>
</evidence>
<accession>A0A9P0BD15</accession>
<dbReference type="OrthoDB" id="10051975at2759"/>
<dbReference type="InterPro" id="IPR006578">
    <property type="entry name" value="MADF-dom"/>
</dbReference>
<protein>
    <recommendedName>
        <fullName evidence="2">MADF domain-containing protein</fullName>
    </recommendedName>
</protein>
<dbReference type="SMART" id="SM00595">
    <property type="entry name" value="MADF"/>
    <property type="match status" value="1"/>
</dbReference>
<feature type="domain" description="MADF" evidence="2">
    <location>
        <begin position="10"/>
        <end position="101"/>
    </location>
</feature>
<feature type="compositionally biased region" description="Polar residues" evidence="1">
    <location>
        <begin position="255"/>
        <end position="278"/>
    </location>
</feature>
<keyword evidence="4" id="KW-1185">Reference proteome</keyword>
<dbReference type="PANTHER" id="PTHR21505:SF15">
    <property type="entry name" value="RE18252P"/>
    <property type="match status" value="1"/>
</dbReference>
<dbReference type="Proteomes" id="UP001154078">
    <property type="component" value="Chromosome 6"/>
</dbReference>
<gene>
    <name evidence="3" type="ORF">MELIAE_LOCUS9526</name>
</gene>